<keyword evidence="2" id="KW-1185">Reference proteome</keyword>
<dbReference type="EMBL" id="JANPWB010000011">
    <property type="protein sequence ID" value="KAJ1127842.1"/>
    <property type="molecule type" value="Genomic_DNA"/>
</dbReference>
<gene>
    <name evidence="1" type="ORF">NDU88_006235</name>
</gene>
<dbReference type="AlphaFoldDB" id="A0AAV7PHQ9"/>
<dbReference type="Proteomes" id="UP001066276">
    <property type="component" value="Chromosome 7"/>
</dbReference>
<dbReference type="Gene3D" id="3.30.70.1820">
    <property type="entry name" value="L1 transposable element, RRM domain"/>
    <property type="match status" value="1"/>
</dbReference>
<reference evidence="1" key="1">
    <citation type="journal article" date="2022" name="bioRxiv">
        <title>Sequencing and chromosome-scale assembly of the giantPleurodeles waltlgenome.</title>
        <authorList>
            <person name="Brown T."/>
            <person name="Elewa A."/>
            <person name="Iarovenko S."/>
            <person name="Subramanian E."/>
            <person name="Araus A.J."/>
            <person name="Petzold A."/>
            <person name="Susuki M."/>
            <person name="Suzuki K.-i.T."/>
            <person name="Hayashi T."/>
            <person name="Toyoda A."/>
            <person name="Oliveira C."/>
            <person name="Osipova E."/>
            <person name="Leigh N.D."/>
            <person name="Simon A."/>
            <person name="Yun M.H."/>
        </authorList>
    </citation>
    <scope>NUCLEOTIDE SEQUENCE</scope>
    <source>
        <strain evidence="1">20211129_DDA</strain>
        <tissue evidence="1">Liver</tissue>
    </source>
</reference>
<evidence type="ECO:0000313" key="2">
    <source>
        <dbReference type="Proteomes" id="UP001066276"/>
    </source>
</evidence>
<comment type="caution">
    <text evidence="1">The sequence shown here is derived from an EMBL/GenBank/DDBJ whole genome shotgun (WGS) entry which is preliminary data.</text>
</comment>
<evidence type="ECO:0000313" key="1">
    <source>
        <dbReference type="EMBL" id="KAJ1127842.1"/>
    </source>
</evidence>
<protein>
    <submittedName>
        <fullName evidence="1">Uncharacterized protein</fullName>
    </submittedName>
</protein>
<proteinExistence type="predicted"/>
<sequence>MLYQTETGNFSSSVVSSRTWRTGVAGTKVCFFGFPEHVERMGVQAFLKKNLPTLTGISLDPPLEIQRAHCLDQKRAKYSRHPRPIITCVLHHIEARQLISTARSQGTFRANGYEIHIATDFSKETNEHRLAFLSLRPRPRQLHVKYGLLEPAQMWDTKNGQSQDFYDPEDLQLYLNDRMPTSMDMTPQTLPADVPQNSSDAMLLPISLDG</sequence>
<name>A0AAV7PHQ9_PLEWA</name>
<organism evidence="1 2">
    <name type="scientific">Pleurodeles waltl</name>
    <name type="common">Iberian ribbed newt</name>
    <dbReference type="NCBI Taxonomy" id="8319"/>
    <lineage>
        <taxon>Eukaryota</taxon>
        <taxon>Metazoa</taxon>
        <taxon>Chordata</taxon>
        <taxon>Craniata</taxon>
        <taxon>Vertebrata</taxon>
        <taxon>Euteleostomi</taxon>
        <taxon>Amphibia</taxon>
        <taxon>Batrachia</taxon>
        <taxon>Caudata</taxon>
        <taxon>Salamandroidea</taxon>
        <taxon>Salamandridae</taxon>
        <taxon>Pleurodelinae</taxon>
        <taxon>Pleurodeles</taxon>
    </lineage>
</organism>
<accession>A0AAV7PHQ9</accession>